<evidence type="ECO:0000256" key="2">
    <source>
        <dbReference type="ARBA" id="ARBA00006275"/>
    </source>
</evidence>
<reference evidence="8" key="1">
    <citation type="submission" date="2023-02" db="EMBL/GenBank/DDBJ databases">
        <title>Polaribacter ponticola sp. nov., isolated from seawater.</title>
        <authorList>
            <person name="Baek J.H."/>
            <person name="Kim J.M."/>
            <person name="Choi D.G."/>
            <person name="Jeon C.O."/>
        </authorList>
    </citation>
    <scope>NUCLEOTIDE SEQUENCE</scope>
    <source>
        <strain evidence="8">MSW5</strain>
    </source>
</reference>
<organism evidence="8 9">
    <name type="scientific">Polaribacter ponticola</name>
    <dbReference type="NCBI Taxonomy" id="2978475"/>
    <lineage>
        <taxon>Bacteria</taxon>
        <taxon>Pseudomonadati</taxon>
        <taxon>Bacteroidota</taxon>
        <taxon>Flavobacteriia</taxon>
        <taxon>Flavobacteriales</taxon>
        <taxon>Flavobacteriaceae</taxon>
    </lineage>
</organism>
<evidence type="ECO:0000313" key="9">
    <source>
        <dbReference type="Proteomes" id="UP001151478"/>
    </source>
</evidence>
<keyword evidence="5" id="KW-0998">Cell outer membrane</keyword>
<keyword evidence="9" id="KW-1185">Reference proteome</keyword>
<dbReference type="Proteomes" id="UP001151478">
    <property type="component" value="Unassembled WGS sequence"/>
</dbReference>
<evidence type="ECO:0000256" key="5">
    <source>
        <dbReference type="ARBA" id="ARBA00023237"/>
    </source>
</evidence>
<dbReference type="InterPro" id="IPR033985">
    <property type="entry name" value="SusD-like_N"/>
</dbReference>
<feature type="domain" description="RagB/SusD" evidence="6">
    <location>
        <begin position="280"/>
        <end position="497"/>
    </location>
</feature>
<comment type="caution">
    <text evidence="8">The sequence shown here is derived from an EMBL/GenBank/DDBJ whole genome shotgun (WGS) entry which is preliminary data.</text>
</comment>
<evidence type="ECO:0000256" key="1">
    <source>
        <dbReference type="ARBA" id="ARBA00004442"/>
    </source>
</evidence>
<dbReference type="InterPro" id="IPR012944">
    <property type="entry name" value="SusD_RagB_dom"/>
</dbReference>
<feature type="domain" description="SusD-like N-terminal" evidence="7">
    <location>
        <begin position="92"/>
        <end position="231"/>
    </location>
</feature>
<dbReference type="Pfam" id="PF07980">
    <property type="entry name" value="SusD_RagB"/>
    <property type="match status" value="1"/>
</dbReference>
<dbReference type="RefSeq" id="WP_265725437.1">
    <property type="nucleotide sequence ID" value="NZ_JAOSLC020000003.1"/>
</dbReference>
<proteinExistence type="inferred from homology"/>
<evidence type="ECO:0000256" key="3">
    <source>
        <dbReference type="ARBA" id="ARBA00022729"/>
    </source>
</evidence>
<dbReference type="EMBL" id="JAOSLC020000003">
    <property type="protein sequence ID" value="MDD7914844.1"/>
    <property type="molecule type" value="Genomic_DNA"/>
</dbReference>
<name>A0ABT5S9Q8_9FLAO</name>
<dbReference type="Gene3D" id="1.25.40.390">
    <property type="match status" value="1"/>
</dbReference>
<keyword evidence="4" id="KW-0472">Membrane</keyword>
<dbReference type="CDD" id="cd08977">
    <property type="entry name" value="SusD"/>
    <property type="match status" value="1"/>
</dbReference>
<accession>A0ABT5S9Q8</accession>
<sequence>MKNILKYIAIILFATNLVSCDDDEFLTRESKDQLSSNLFWRDAADAKAALTTAYSELEARQNFWDGWQEGRSVVEWYRSDYMLPGVDGNNYAHWMSMFNGTYTNGHTFINLLWKLNYNGLNYANQVIVNVDLMDDADISSAEKKQFIAEATFLRAYYHFKLLTLYKQIVIREGVVGEEDLDKALSTRAEAWTVILKDFEAAAANLPVSYPASEVGRATKGAALAYLGKAYLHKAGDTEASETDDYKNAADALNEVVKLATYSLEGNYVSMFDGTNQNSSESIFEIQINSPSADAYNRTNLHKFIADPMYDGWGGLEATQGLLTEMKSEGKISTNSGYDERLYASLYYKGDYYNDNPNMQGYTWDFLSNYQYGSANAVDNKVFLRKFIPKVTWGVYNDDLNVPLMRYADVLLMRAEALNENSSTAEAITLINMVRAAHGKMPATTAVSQSEVKNQIIHERTMEFQLESSRFFDLRRWGTLDAAMSTAGRTLNTANNGYLPVPLSEIKNNSEVN</sequence>
<dbReference type="InterPro" id="IPR011990">
    <property type="entry name" value="TPR-like_helical_dom_sf"/>
</dbReference>
<evidence type="ECO:0000313" key="8">
    <source>
        <dbReference type="EMBL" id="MDD7914844.1"/>
    </source>
</evidence>
<dbReference type="Pfam" id="PF14322">
    <property type="entry name" value="SusD-like_3"/>
    <property type="match status" value="1"/>
</dbReference>
<evidence type="ECO:0000259" key="7">
    <source>
        <dbReference type="Pfam" id="PF14322"/>
    </source>
</evidence>
<gene>
    <name evidence="8" type="ORF">N5A56_010635</name>
</gene>
<keyword evidence="3" id="KW-0732">Signal</keyword>
<evidence type="ECO:0000256" key="4">
    <source>
        <dbReference type="ARBA" id="ARBA00023136"/>
    </source>
</evidence>
<evidence type="ECO:0000259" key="6">
    <source>
        <dbReference type="Pfam" id="PF07980"/>
    </source>
</evidence>
<comment type="subcellular location">
    <subcellularLocation>
        <location evidence="1">Cell outer membrane</location>
    </subcellularLocation>
</comment>
<comment type="similarity">
    <text evidence="2">Belongs to the SusD family.</text>
</comment>
<protein>
    <submittedName>
        <fullName evidence="8">RagB/SusD family nutrient uptake outer membrane protein</fullName>
    </submittedName>
</protein>
<dbReference type="SUPFAM" id="SSF48452">
    <property type="entry name" value="TPR-like"/>
    <property type="match status" value="1"/>
</dbReference>